<sequence length="275" mass="28857">MSKNGFSVGRPPSEWRKQMSNKQLSTSRRAFLGAAGVAVVGGLALGGSAVAQQDGNGNGNAARRYRVTVTNLTDYQPFTPPAVVAHRPSVELFAVGDAANDAIRQVAENGNLGPLAELAESTNAVRGVAVGEGPLVPRTDPGETGLPYFAELHLDADASARYLSFVSMLVATNDGFAGLDTVPLPRATNESRTYYAASYDAGTERNTEMFADMVPPAQSLTGENREGIDGTGQSNPDIAEDGVVTPHPGITGIGDVPEAFDWDDPVAIIQVERVE</sequence>
<dbReference type="Gene3D" id="2.60.40.2130">
    <property type="entry name" value="F-spondin domain"/>
    <property type="match status" value="1"/>
</dbReference>
<evidence type="ECO:0000313" key="3">
    <source>
        <dbReference type="EMBL" id="SFR53188.1"/>
    </source>
</evidence>
<dbReference type="PROSITE" id="PS51318">
    <property type="entry name" value="TAT"/>
    <property type="match status" value="1"/>
</dbReference>
<reference evidence="4" key="1">
    <citation type="submission" date="2016-10" db="EMBL/GenBank/DDBJ databases">
        <authorList>
            <person name="Varghese N."/>
            <person name="Submissions S."/>
        </authorList>
    </citation>
    <scope>NUCLEOTIDE SEQUENCE [LARGE SCALE GENOMIC DNA]</scope>
    <source>
        <strain evidence="4">CGMCC 1.8711</strain>
    </source>
</reference>
<dbReference type="Pfam" id="PF06468">
    <property type="entry name" value="Spond_N"/>
    <property type="match status" value="1"/>
</dbReference>
<protein>
    <submittedName>
        <fullName evidence="3">Spondin_N</fullName>
    </submittedName>
</protein>
<evidence type="ECO:0000259" key="2">
    <source>
        <dbReference type="Pfam" id="PF06468"/>
    </source>
</evidence>
<dbReference type="EMBL" id="FOYS01000003">
    <property type="protein sequence ID" value="SFR53188.1"/>
    <property type="molecule type" value="Genomic_DNA"/>
</dbReference>
<dbReference type="STRING" id="555875.SAMN04488124_2179"/>
<feature type="region of interest" description="Disordered" evidence="1">
    <location>
        <begin position="1"/>
        <end position="22"/>
    </location>
</feature>
<name>A0A1I6HFQ6_9EURY</name>
<organism evidence="3 4">
    <name type="scientific">Halogeometricum limi</name>
    <dbReference type="NCBI Taxonomy" id="555875"/>
    <lineage>
        <taxon>Archaea</taxon>
        <taxon>Methanobacteriati</taxon>
        <taxon>Methanobacteriota</taxon>
        <taxon>Stenosarchaea group</taxon>
        <taxon>Halobacteria</taxon>
        <taxon>Halobacteriales</taxon>
        <taxon>Haloferacaceae</taxon>
        <taxon>Halogeometricum</taxon>
    </lineage>
</organism>
<proteinExistence type="predicted"/>
<evidence type="ECO:0000313" key="4">
    <source>
        <dbReference type="Proteomes" id="UP000243250"/>
    </source>
</evidence>
<gene>
    <name evidence="3" type="ORF">SAMN04488124_2179</name>
</gene>
<dbReference type="AlphaFoldDB" id="A0A1I6HFQ6"/>
<evidence type="ECO:0000256" key="1">
    <source>
        <dbReference type="SAM" id="MobiDB-lite"/>
    </source>
</evidence>
<keyword evidence="4" id="KW-1185">Reference proteome</keyword>
<dbReference type="Proteomes" id="UP000243250">
    <property type="component" value="Unassembled WGS sequence"/>
</dbReference>
<dbReference type="InterPro" id="IPR006311">
    <property type="entry name" value="TAT_signal"/>
</dbReference>
<feature type="domain" description="Spondin" evidence="2">
    <location>
        <begin position="83"/>
        <end position="206"/>
    </location>
</feature>
<accession>A0A1I6HFQ6</accession>
<dbReference type="NCBIfam" id="NF038123">
    <property type="entry name" value="NF038123_dom"/>
    <property type="match status" value="1"/>
</dbReference>
<dbReference type="InterPro" id="IPR038678">
    <property type="entry name" value="Spondin_N_sf"/>
</dbReference>
<dbReference type="InterPro" id="IPR009465">
    <property type="entry name" value="Spondin_N"/>
</dbReference>